<reference evidence="1" key="1">
    <citation type="submission" date="2020-04" db="EMBL/GenBank/DDBJ databases">
        <authorList>
            <person name="Chiriac C."/>
            <person name="Salcher M."/>
            <person name="Ghai R."/>
            <person name="Kavagutti S V."/>
        </authorList>
    </citation>
    <scope>NUCLEOTIDE SEQUENCE</scope>
</reference>
<gene>
    <name evidence="1" type="ORF">UFOVP46_103</name>
</gene>
<organism evidence="1">
    <name type="scientific">uncultured Caudovirales phage</name>
    <dbReference type="NCBI Taxonomy" id="2100421"/>
    <lineage>
        <taxon>Viruses</taxon>
        <taxon>Duplodnaviria</taxon>
        <taxon>Heunggongvirae</taxon>
        <taxon>Uroviricota</taxon>
        <taxon>Caudoviricetes</taxon>
        <taxon>Peduoviridae</taxon>
        <taxon>Maltschvirus</taxon>
        <taxon>Maltschvirus maltsch</taxon>
    </lineage>
</organism>
<evidence type="ECO:0000313" key="1">
    <source>
        <dbReference type="EMBL" id="CAB4123833.1"/>
    </source>
</evidence>
<proteinExistence type="predicted"/>
<dbReference type="EMBL" id="LR796174">
    <property type="protein sequence ID" value="CAB4123833.1"/>
    <property type="molecule type" value="Genomic_DNA"/>
</dbReference>
<accession>A0A6J5KS05</accession>
<sequence length="116" mass="12719">MSYTITMKVPVVDDAIDDIIDGAGYSIGYWASNAEVDSKAQTYTVTDSDSGKKYPLTYADIARAIQTVADGKAGIRQDIQDAITLDILDYENAERMDSEAYDVLIQLACFNEVVYG</sequence>
<name>A0A6J5KS05_9CAUD</name>
<protein>
    <submittedName>
        <fullName evidence="1">Uncharacterized protein</fullName>
    </submittedName>
</protein>